<evidence type="ECO:0000256" key="22">
    <source>
        <dbReference type="ARBA" id="ARBA00081504"/>
    </source>
</evidence>
<feature type="region of interest" description="Disordered" evidence="24">
    <location>
        <begin position="115"/>
        <end position="136"/>
    </location>
</feature>
<comment type="caution">
    <text evidence="26">The sequence shown here is derived from an EMBL/GenBank/DDBJ whole genome shotgun (WGS) entry which is preliminary data.</text>
</comment>
<evidence type="ECO:0000256" key="11">
    <source>
        <dbReference type="ARBA" id="ARBA00023163"/>
    </source>
</evidence>
<dbReference type="EMBL" id="DAKRPA010000172">
    <property type="protein sequence ID" value="DAZ96301.1"/>
    <property type="molecule type" value="Genomic_DNA"/>
</dbReference>
<dbReference type="GO" id="GO:0015030">
    <property type="term" value="C:Cajal body"/>
    <property type="evidence" value="ECO:0007669"/>
    <property type="project" value="UniProtKB-SubCell"/>
</dbReference>
<evidence type="ECO:0000256" key="23">
    <source>
        <dbReference type="PROSITE-ProRule" id="PRU00325"/>
    </source>
</evidence>
<evidence type="ECO:0000256" key="19">
    <source>
        <dbReference type="ARBA" id="ARBA00057179"/>
    </source>
</evidence>
<keyword evidence="5" id="KW-0963">Cytoplasm</keyword>
<evidence type="ECO:0000256" key="14">
    <source>
        <dbReference type="ARBA" id="ARBA00047418"/>
    </source>
</evidence>
<evidence type="ECO:0000256" key="12">
    <source>
        <dbReference type="ARBA" id="ARBA00023242"/>
    </source>
</evidence>
<evidence type="ECO:0000313" key="27">
    <source>
        <dbReference type="Proteomes" id="UP001146120"/>
    </source>
</evidence>
<evidence type="ECO:0000256" key="3">
    <source>
        <dbReference type="ARBA" id="ARBA00004604"/>
    </source>
</evidence>
<keyword evidence="8" id="KW-0808">Transferase</keyword>
<feature type="compositionally biased region" description="Basic residues" evidence="24">
    <location>
        <begin position="1"/>
        <end position="15"/>
    </location>
</feature>
<evidence type="ECO:0000256" key="7">
    <source>
        <dbReference type="ARBA" id="ARBA00022603"/>
    </source>
</evidence>
<evidence type="ECO:0000256" key="18">
    <source>
        <dbReference type="ARBA" id="ARBA00049790"/>
    </source>
</evidence>
<evidence type="ECO:0000256" key="10">
    <source>
        <dbReference type="ARBA" id="ARBA00023015"/>
    </source>
</evidence>
<comment type="catalytic activity">
    <reaction evidence="14">
        <text>a 5'-end (N(2),N(7)-dimethyl 5'-triphosphoguanosine)-ribonucleoside in snoRNA + S-adenosyl-L-methionine = a 5'-end (N(2),N(2),N(7)-trimethyl 5'-triphosphoguanosine)-ribonucleoside in snoRNA + S-adenosyl-L-homocysteine + H(+)</text>
        <dbReference type="Rhea" id="RHEA:78507"/>
        <dbReference type="Rhea" id="RHEA-COMP:19088"/>
        <dbReference type="Rhea" id="RHEA-COMP:19090"/>
        <dbReference type="ChEBI" id="CHEBI:15378"/>
        <dbReference type="ChEBI" id="CHEBI:57856"/>
        <dbReference type="ChEBI" id="CHEBI:59789"/>
        <dbReference type="ChEBI" id="CHEBI:167623"/>
        <dbReference type="ChEBI" id="CHEBI:172880"/>
    </reaction>
    <physiologicalReaction direction="left-to-right" evidence="14">
        <dbReference type="Rhea" id="RHEA:78508"/>
    </physiologicalReaction>
</comment>
<evidence type="ECO:0000256" key="1">
    <source>
        <dbReference type="ARBA" id="ARBA00004408"/>
    </source>
</evidence>
<dbReference type="Pfam" id="PF09445">
    <property type="entry name" value="Methyltransf_15"/>
    <property type="match status" value="1"/>
</dbReference>
<gene>
    <name evidence="26" type="ORF">N0F65_008334</name>
</gene>
<evidence type="ECO:0000256" key="20">
    <source>
        <dbReference type="ARBA" id="ARBA00064494"/>
    </source>
</evidence>
<evidence type="ECO:0000256" key="8">
    <source>
        <dbReference type="ARBA" id="ARBA00022679"/>
    </source>
</evidence>
<feature type="compositionally biased region" description="Low complexity" evidence="24">
    <location>
        <begin position="397"/>
        <end position="406"/>
    </location>
</feature>
<comment type="catalytic activity">
    <reaction evidence="15">
        <text>a 5'-end (N(7)-methyl 5'-triphosphoguanosine)-ribonucleoside in snoRNA + S-adenosyl-L-methionine = a 5'-end (N(2),N(7)-dimethyl 5'-triphosphoguanosine)-ribonucleoside in snoRNA + S-adenosyl-L-homocysteine + H(+)</text>
        <dbReference type="Rhea" id="RHEA:78475"/>
        <dbReference type="Rhea" id="RHEA-COMP:19086"/>
        <dbReference type="Rhea" id="RHEA-COMP:19088"/>
        <dbReference type="ChEBI" id="CHEBI:15378"/>
        <dbReference type="ChEBI" id="CHEBI:57856"/>
        <dbReference type="ChEBI" id="CHEBI:59789"/>
        <dbReference type="ChEBI" id="CHEBI:156461"/>
        <dbReference type="ChEBI" id="CHEBI:172880"/>
    </reaction>
    <physiologicalReaction direction="left-to-right" evidence="15">
        <dbReference type="Rhea" id="RHEA:78476"/>
    </physiologicalReaction>
</comment>
<evidence type="ECO:0000256" key="21">
    <source>
        <dbReference type="ARBA" id="ARBA00079339"/>
    </source>
</evidence>
<keyword evidence="23" id="KW-0479">Metal-binding</keyword>
<evidence type="ECO:0000259" key="25">
    <source>
        <dbReference type="PROSITE" id="PS50966"/>
    </source>
</evidence>
<keyword evidence="6" id="KW-0597">Phosphoprotein</keyword>
<dbReference type="GO" id="GO:0071164">
    <property type="term" value="F:RNA cap trimethylguanosine synthase activity"/>
    <property type="evidence" value="ECO:0007669"/>
    <property type="project" value="TreeGrafter"/>
</dbReference>
<keyword evidence="23" id="KW-0863">Zinc-finger</keyword>
<organism evidence="26 27">
    <name type="scientific">Lagenidium giganteum</name>
    <dbReference type="NCBI Taxonomy" id="4803"/>
    <lineage>
        <taxon>Eukaryota</taxon>
        <taxon>Sar</taxon>
        <taxon>Stramenopiles</taxon>
        <taxon>Oomycota</taxon>
        <taxon>Peronosporomycetes</taxon>
        <taxon>Pythiales</taxon>
        <taxon>Pythiaceae</taxon>
    </lineage>
</organism>
<evidence type="ECO:0000313" key="26">
    <source>
        <dbReference type="EMBL" id="DAZ96301.1"/>
    </source>
</evidence>
<feature type="region of interest" description="Disordered" evidence="24">
    <location>
        <begin position="1"/>
        <end position="36"/>
    </location>
</feature>
<accession>A0AAV2YQ01</accession>
<comment type="subcellular location">
    <subcellularLocation>
        <location evidence="2">Cytoplasm</location>
    </subcellularLocation>
    <subcellularLocation>
        <location evidence="1">Nucleus</location>
        <location evidence="1">Cajal body</location>
    </subcellularLocation>
    <subcellularLocation>
        <location evidence="3">Nucleus</location>
        <location evidence="3">Nucleolus</location>
    </subcellularLocation>
</comment>
<dbReference type="PANTHER" id="PTHR14741">
    <property type="entry name" value="S-ADENOSYLMETHIONINE-DEPENDENT METHYLTRANSFERASE RELATED"/>
    <property type="match status" value="1"/>
</dbReference>
<dbReference type="SUPFAM" id="SSF53335">
    <property type="entry name" value="S-adenosyl-L-methionine-dependent methyltransferases"/>
    <property type="match status" value="1"/>
</dbReference>
<keyword evidence="11" id="KW-0804">Transcription</keyword>
<dbReference type="InterPro" id="IPR007527">
    <property type="entry name" value="Znf_SWIM"/>
</dbReference>
<comment type="subunit">
    <text evidence="20">May form homooligomers. Interacts with CREBBP/CBP, EED/WAIT1, EP300/P300, NCOA6/PRIP, PPARBP/PBP and SMN.</text>
</comment>
<protein>
    <recommendedName>
        <fullName evidence="4">Trimethylguanosine synthase</fullName>
    </recommendedName>
    <alternativeName>
        <fullName evidence="18">Cap-specific guanine-N(2) methyltransferase</fullName>
    </alternativeName>
    <alternativeName>
        <fullName evidence="21">Nuclear receptor coactivator 6-interacting protein</fullName>
    </alternativeName>
    <alternativeName>
        <fullName evidence="22">PRIP-interacting protein with methyltransferase motif</fullName>
    </alternativeName>
</protein>
<dbReference type="InterPro" id="IPR029063">
    <property type="entry name" value="SAM-dependent_MTases_sf"/>
</dbReference>
<feature type="domain" description="SWIM-type" evidence="25">
    <location>
        <begin position="208"/>
        <end position="257"/>
    </location>
</feature>
<keyword evidence="27" id="KW-1185">Reference proteome</keyword>
<keyword evidence="10" id="KW-0805">Transcription regulation</keyword>
<dbReference type="FunFam" id="3.40.50.150:FF:000066">
    <property type="entry name" value="Trimethylguanosine synthase 1"/>
    <property type="match status" value="1"/>
</dbReference>
<keyword evidence="23" id="KW-0862">Zinc</keyword>
<dbReference type="Gene3D" id="3.40.50.150">
    <property type="entry name" value="Vaccinia Virus protein VP39"/>
    <property type="match status" value="1"/>
</dbReference>
<sequence>MADKGKKRQSAKKKRKLDEISTCDGTDHDNREDEELFDDAQKQLEAEMMAAGLAGQLPMSFGAAPASQTSKKRKRQVVNTTPLQPVVKPSVPQIMEKVHVKYDSDGEVAAREVERVTAPVESTSADERQAPDEQATVTDECAAIDASTTSSSAEPENAIVPVGADSECKKVEQPVPDATDPVYKFWKQRYNLFYKYDEGILMDHEGWFSVTPQAIAEHIAARCTCDVIVDPFAGCGGNVIQLARTCKHVIAIDIDPEKIRMARHNAKIYGVADKIEWIVGNSLEILPTIRADAVFLSPPWGGMNYNRTCFQLDDMVLDGNATGTTLFQLARQVTRNIAYYLPKTTPEGALEALGDEDEHVECEFIHLNRQLKVVTAYYGDLAVKPVAPSTAAVAAAAADDGAVQEAESSQSQKDRPRASSAETEQN</sequence>
<evidence type="ECO:0000256" key="2">
    <source>
        <dbReference type="ARBA" id="ARBA00004496"/>
    </source>
</evidence>
<comment type="function">
    <text evidence="19">Catalyzes the 2 serial methylation steps for the conversion of the 7-monomethylguanosine (m(7)G) caps of snRNAs and snoRNAs to a 2,2,7-trimethylguanosine (m(2,2,7)G) cap structure. The enzyme is specific for guanine, and N7 methylation must precede N2 methylation. Hypermethylation of the m7G cap of U snRNAs leads to their concentration in nuclear foci, their colocalization with coilin and the formation of canonical Cajal bodies (CBs). Plays a role in transcriptional regulation.</text>
</comment>
<feature type="region of interest" description="Disordered" evidence="24">
    <location>
        <begin position="397"/>
        <end position="426"/>
    </location>
</feature>
<dbReference type="PROSITE" id="PS50966">
    <property type="entry name" value="ZF_SWIM"/>
    <property type="match status" value="1"/>
</dbReference>
<reference evidence="26" key="1">
    <citation type="submission" date="2022-11" db="EMBL/GenBank/DDBJ databases">
        <authorList>
            <person name="Morgan W.R."/>
            <person name="Tartar A."/>
        </authorList>
    </citation>
    <scope>NUCLEOTIDE SEQUENCE</scope>
    <source>
        <strain evidence="26">ARSEF 373</strain>
    </source>
</reference>
<proteinExistence type="inferred from homology"/>
<dbReference type="GO" id="GO:0008270">
    <property type="term" value="F:zinc ion binding"/>
    <property type="evidence" value="ECO:0007669"/>
    <property type="project" value="UniProtKB-KW"/>
</dbReference>
<evidence type="ECO:0000256" key="15">
    <source>
        <dbReference type="ARBA" id="ARBA00048740"/>
    </source>
</evidence>
<comment type="catalytic activity">
    <reaction evidence="16">
        <text>a 5'-end (N(2),N(7)-dimethyl 5'-triphosphoguanosine)-ribonucleoside in snRNA + S-adenosyl-L-methionine = a 5'-end (N(2),N(2),N(7)-trimethyl 5'-triphosphoguanosine)-ribonucleoside in snRNA + S-adenosyl-L-homocysteine + H(+)</text>
        <dbReference type="Rhea" id="RHEA:78479"/>
        <dbReference type="Rhea" id="RHEA-COMP:19087"/>
        <dbReference type="Rhea" id="RHEA-COMP:19089"/>
        <dbReference type="ChEBI" id="CHEBI:15378"/>
        <dbReference type="ChEBI" id="CHEBI:57856"/>
        <dbReference type="ChEBI" id="CHEBI:59789"/>
        <dbReference type="ChEBI" id="CHEBI:167623"/>
        <dbReference type="ChEBI" id="CHEBI:172880"/>
    </reaction>
    <physiologicalReaction direction="left-to-right" evidence="16">
        <dbReference type="Rhea" id="RHEA:78480"/>
    </physiologicalReaction>
</comment>
<comment type="similarity">
    <text evidence="13">Belongs to the methyltransferase superfamily. Trimethylguanosine synthase family.</text>
</comment>
<evidence type="ECO:0000256" key="13">
    <source>
        <dbReference type="ARBA" id="ARBA00025783"/>
    </source>
</evidence>
<reference evidence="26" key="2">
    <citation type="journal article" date="2023" name="Microbiol Resour">
        <title>Decontamination and Annotation of the Draft Genome Sequence of the Oomycete Lagenidium giganteum ARSEF 373.</title>
        <authorList>
            <person name="Morgan W.R."/>
            <person name="Tartar A."/>
        </authorList>
    </citation>
    <scope>NUCLEOTIDE SEQUENCE</scope>
    <source>
        <strain evidence="26">ARSEF 373</strain>
    </source>
</reference>
<name>A0AAV2YQ01_9STRA</name>
<feature type="region of interest" description="Disordered" evidence="24">
    <location>
        <begin position="61"/>
        <end position="81"/>
    </location>
</feature>
<keyword evidence="9" id="KW-0949">S-adenosyl-L-methionine</keyword>
<keyword evidence="12" id="KW-0539">Nucleus</keyword>
<dbReference type="GO" id="GO:0005737">
    <property type="term" value="C:cytoplasm"/>
    <property type="evidence" value="ECO:0007669"/>
    <property type="project" value="UniProtKB-SubCell"/>
</dbReference>
<evidence type="ECO:0000256" key="16">
    <source>
        <dbReference type="ARBA" id="ARBA00048763"/>
    </source>
</evidence>
<comment type="catalytic activity">
    <reaction evidence="17">
        <text>a 5'-end (N(7)-methyl 5'-triphosphoguanosine)-ribonucleoside in snRNA + S-adenosyl-L-methionine = a 5'-end (N(2),N(7)-dimethyl 5'-triphosphoguanosine)-ribonucleoside in snRNA + S-adenosyl-L-homocysteine + H(+)</text>
        <dbReference type="Rhea" id="RHEA:78471"/>
        <dbReference type="Rhea" id="RHEA-COMP:19085"/>
        <dbReference type="Rhea" id="RHEA-COMP:19087"/>
        <dbReference type="ChEBI" id="CHEBI:15378"/>
        <dbReference type="ChEBI" id="CHEBI:57856"/>
        <dbReference type="ChEBI" id="CHEBI:59789"/>
        <dbReference type="ChEBI" id="CHEBI:156461"/>
        <dbReference type="ChEBI" id="CHEBI:172880"/>
    </reaction>
    <physiologicalReaction direction="left-to-right" evidence="17">
        <dbReference type="Rhea" id="RHEA:78472"/>
    </physiologicalReaction>
</comment>
<dbReference type="Proteomes" id="UP001146120">
    <property type="component" value="Unassembled WGS sequence"/>
</dbReference>
<dbReference type="AlphaFoldDB" id="A0AAV2YQ01"/>
<evidence type="ECO:0000256" key="9">
    <source>
        <dbReference type="ARBA" id="ARBA00022691"/>
    </source>
</evidence>
<evidence type="ECO:0000256" key="6">
    <source>
        <dbReference type="ARBA" id="ARBA00022553"/>
    </source>
</evidence>
<evidence type="ECO:0000256" key="4">
    <source>
        <dbReference type="ARBA" id="ARBA00018517"/>
    </source>
</evidence>
<dbReference type="InterPro" id="IPR019012">
    <property type="entry name" value="RNA_cap_Gua-N2-MeTrfase"/>
</dbReference>
<evidence type="ECO:0000256" key="24">
    <source>
        <dbReference type="SAM" id="MobiDB-lite"/>
    </source>
</evidence>
<dbReference type="GO" id="GO:0005730">
    <property type="term" value="C:nucleolus"/>
    <property type="evidence" value="ECO:0007669"/>
    <property type="project" value="UniProtKB-SubCell"/>
</dbReference>
<dbReference type="CDD" id="cd02440">
    <property type="entry name" value="AdoMet_MTases"/>
    <property type="match status" value="1"/>
</dbReference>
<dbReference type="PANTHER" id="PTHR14741:SF32">
    <property type="entry name" value="TRIMETHYLGUANOSINE SYNTHASE"/>
    <property type="match status" value="1"/>
</dbReference>
<evidence type="ECO:0000256" key="17">
    <source>
        <dbReference type="ARBA" id="ARBA00049075"/>
    </source>
</evidence>
<evidence type="ECO:0000256" key="5">
    <source>
        <dbReference type="ARBA" id="ARBA00022490"/>
    </source>
</evidence>
<keyword evidence="7" id="KW-0489">Methyltransferase</keyword>